<protein>
    <submittedName>
        <fullName evidence="1">Uncharacterized protein</fullName>
    </submittedName>
</protein>
<organism evidence="1 2">
    <name type="scientific">Mycobacterium kansasii</name>
    <dbReference type="NCBI Taxonomy" id="1768"/>
    <lineage>
        <taxon>Bacteria</taxon>
        <taxon>Bacillati</taxon>
        <taxon>Actinomycetota</taxon>
        <taxon>Actinomycetes</taxon>
        <taxon>Mycobacteriales</taxon>
        <taxon>Mycobacteriaceae</taxon>
        <taxon>Mycobacterium</taxon>
    </lineage>
</organism>
<reference evidence="1 2" key="1">
    <citation type="submission" date="2020-07" db="EMBL/GenBank/DDBJ databases">
        <title>Mycobacterium kansasii (former subtype) with zoonotic potential isolated from diseased indoor pet cat, Japan.</title>
        <authorList>
            <person name="Fukano H."/>
            <person name="Terazono T."/>
            <person name="Hoshino Y."/>
        </authorList>
    </citation>
    <scope>NUCLEOTIDE SEQUENCE [LARGE SCALE GENOMIC DNA]</scope>
    <source>
        <strain evidence="1 2">Kuro-I</strain>
    </source>
</reference>
<keyword evidence="2" id="KW-1185">Reference proteome</keyword>
<proteinExistence type="predicted"/>
<gene>
    <name evidence="1" type="ORF">NIIDMKKI_22080</name>
</gene>
<dbReference type="Proteomes" id="UP000516380">
    <property type="component" value="Chromosome"/>
</dbReference>
<sequence>MSGTLAIVGAGAKAVAVAAKAAALREMGLDAVDVVAIERAGVAANWRPAAAGRTAGSGWAPARKRTSAFRIGLLWFLVATPNSTSG</sequence>
<dbReference type="EMBL" id="AP023343">
    <property type="protein sequence ID" value="BCI87002.1"/>
    <property type="molecule type" value="Genomic_DNA"/>
</dbReference>
<evidence type="ECO:0000313" key="1">
    <source>
        <dbReference type="EMBL" id="BCI87002.1"/>
    </source>
</evidence>
<name>A0A7G1IAY9_MYCKA</name>
<dbReference type="AlphaFoldDB" id="A0A7G1IAY9"/>
<accession>A0A7G1IAY9</accession>
<evidence type="ECO:0000313" key="2">
    <source>
        <dbReference type="Proteomes" id="UP000516380"/>
    </source>
</evidence>